<dbReference type="OrthoDB" id="100605at2"/>
<evidence type="ECO:0000256" key="9">
    <source>
        <dbReference type="ARBA" id="ARBA00022801"/>
    </source>
</evidence>
<dbReference type="Gene3D" id="2.60.40.1730">
    <property type="entry name" value="tricorn interacting facor f3 domain"/>
    <property type="match status" value="1"/>
</dbReference>
<keyword evidence="6" id="KW-0031">Aminopeptidase</keyword>
<evidence type="ECO:0000256" key="2">
    <source>
        <dbReference type="ARBA" id="ARBA00001947"/>
    </source>
</evidence>
<dbReference type="InterPro" id="IPR045357">
    <property type="entry name" value="Aminopeptidase_N-like_N"/>
</dbReference>
<comment type="similarity">
    <text evidence="3">Belongs to the peptidase M1 family.</text>
</comment>
<evidence type="ECO:0000256" key="11">
    <source>
        <dbReference type="ARBA" id="ARBA00023049"/>
    </source>
</evidence>
<dbReference type="STRING" id="1524460.IX84_14125"/>
<dbReference type="PANTHER" id="PTHR11533">
    <property type="entry name" value="PROTEASE M1 ZINC METALLOPROTEASE"/>
    <property type="match status" value="1"/>
</dbReference>
<evidence type="ECO:0000256" key="4">
    <source>
        <dbReference type="ARBA" id="ARBA00012564"/>
    </source>
</evidence>
<keyword evidence="11" id="KW-0482">Metalloprotease</keyword>
<dbReference type="EMBL" id="JPOS01000034">
    <property type="protein sequence ID" value="KGE87668.1"/>
    <property type="molecule type" value="Genomic_DNA"/>
</dbReference>
<dbReference type="EC" id="3.4.11.2" evidence="4"/>
<dbReference type="Pfam" id="PF17900">
    <property type="entry name" value="Peptidase_M1_N"/>
    <property type="match status" value="1"/>
</dbReference>
<evidence type="ECO:0000256" key="5">
    <source>
        <dbReference type="ARBA" id="ARBA00015611"/>
    </source>
</evidence>
<keyword evidence="10" id="KW-0862">Zinc</keyword>
<feature type="domain" description="Peptidase M1 membrane alanine aminopeptidase" evidence="13">
    <location>
        <begin position="326"/>
        <end position="468"/>
    </location>
</feature>
<keyword evidence="12" id="KW-0732">Signal</keyword>
<dbReference type="InterPro" id="IPR027268">
    <property type="entry name" value="Peptidase_M4/M1_CTD_sf"/>
</dbReference>
<dbReference type="SUPFAM" id="SSF63737">
    <property type="entry name" value="Leukotriene A4 hydrolase N-terminal domain"/>
    <property type="match status" value="1"/>
</dbReference>
<dbReference type="GO" id="GO:0008270">
    <property type="term" value="F:zinc ion binding"/>
    <property type="evidence" value="ECO:0007669"/>
    <property type="project" value="InterPro"/>
</dbReference>
<keyword evidence="16" id="KW-1185">Reference proteome</keyword>
<feature type="domain" description="Aminopeptidase N-like N-terminal" evidence="14">
    <location>
        <begin position="60"/>
        <end position="233"/>
    </location>
</feature>
<evidence type="ECO:0000256" key="8">
    <source>
        <dbReference type="ARBA" id="ARBA00022723"/>
    </source>
</evidence>
<evidence type="ECO:0000256" key="12">
    <source>
        <dbReference type="SAM" id="SignalP"/>
    </source>
</evidence>
<dbReference type="InterPro" id="IPR001930">
    <property type="entry name" value="Peptidase_M1"/>
</dbReference>
<dbReference type="GO" id="GO:0005615">
    <property type="term" value="C:extracellular space"/>
    <property type="evidence" value="ECO:0007669"/>
    <property type="project" value="TreeGrafter"/>
</dbReference>
<dbReference type="GO" id="GO:0016285">
    <property type="term" value="F:alanyl aminopeptidase activity"/>
    <property type="evidence" value="ECO:0007669"/>
    <property type="project" value="UniProtKB-EC"/>
</dbReference>
<feature type="chain" id="PRO_5001939933" description="Aminopeptidase N" evidence="12">
    <location>
        <begin position="21"/>
        <end position="647"/>
    </location>
</feature>
<evidence type="ECO:0000259" key="13">
    <source>
        <dbReference type="Pfam" id="PF01433"/>
    </source>
</evidence>
<evidence type="ECO:0000256" key="6">
    <source>
        <dbReference type="ARBA" id="ARBA00022438"/>
    </source>
</evidence>
<evidence type="ECO:0000256" key="10">
    <source>
        <dbReference type="ARBA" id="ARBA00022833"/>
    </source>
</evidence>
<feature type="signal peptide" evidence="12">
    <location>
        <begin position="1"/>
        <end position="20"/>
    </location>
</feature>
<evidence type="ECO:0000256" key="3">
    <source>
        <dbReference type="ARBA" id="ARBA00010136"/>
    </source>
</evidence>
<dbReference type="Pfam" id="PF01433">
    <property type="entry name" value="Peptidase_M1"/>
    <property type="match status" value="1"/>
</dbReference>
<dbReference type="InterPro" id="IPR042097">
    <property type="entry name" value="Aminopeptidase_N-like_N_sf"/>
</dbReference>
<name>A0A098S7N9_9BACT</name>
<dbReference type="InterPro" id="IPR050344">
    <property type="entry name" value="Peptidase_M1_aminopeptidases"/>
</dbReference>
<evidence type="ECO:0000256" key="7">
    <source>
        <dbReference type="ARBA" id="ARBA00022670"/>
    </source>
</evidence>
<proteinExistence type="inferred from homology"/>
<dbReference type="GO" id="GO:0006508">
    <property type="term" value="P:proteolysis"/>
    <property type="evidence" value="ECO:0007669"/>
    <property type="project" value="UniProtKB-KW"/>
</dbReference>
<dbReference type="PANTHER" id="PTHR11533:SF174">
    <property type="entry name" value="PUROMYCIN-SENSITIVE AMINOPEPTIDASE-RELATED"/>
    <property type="match status" value="1"/>
</dbReference>
<evidence type="ECO:0000313" key="16">
    <source>
        <dbReference type="Proteomes" id="UP000029736"/>
    </source>
</evidence>
<dbReference type="InterPro" id="IPR014782">
    <property type="entry name" value="Peptidase_M1_dom"/>
</dbReference>
<dbReference type="GO" id="GO:0070006">
    <property type="term" value="F:metalloaminopeptidase activity"/>
    <property type="evidence" value="ECO:0007669"/>
    <property type="project" value="TreeGrafter"/>
</dbReference>
<dbReference type="GO" id="GO:0016020">
    <property type="term" value="C:membrane"/>
    <property type="evidence" value="ECO:0007669"/>
    <property type="project" value="TreeGrafter"/>
</dbReference>
<comment type="caution">
    <text evidence="15">The sequence shown here is derived from an EMBL/GenBank/DDBJ whole genome shotgun (WGS) entry which is preliminary data.</text>
</comment>
<dbReference type="GO" id="GO:0042277">
    <property type="term" value="F:peptide binding"/>
    <property type="evidence" value="ECO:0007669"/>
    <property type="project" value="TreeGrafter"/>
</dbReference>
<keyword evidence="9" id="KW-0378">Hydrolase</keyword>
<evidence type="ECO:0000313" key="15">
    <source>
        <dbReference type="EMBL" id="KGE87668.1"/>
    </source>
</evidence>
<protein>
    <recommendedName>
        <fullName evidence="5">Aminopeptidase N</fullName>
        <ecNumber evidence="4">3.4.11.2</ecNumber>
    </recommendedName>
</protein>
<comment type="catalytic activity">
    <reaction evidence="1">
        <text>Release of an N-terminal amino acid, Xaa-|-Yaa- from a peptide, amide or arylamide. Xaa is preferably Ala, but may be most amino acids including Pro (slow action). When a terminal hydrophobic residue is followed by a prolyl residue, the two may be released as an intact Xaa-Pro dipeptide.</text>
        <dbReference type="EC" id="3.4.11.2"/>
    </reaction>
</comment>
<dbReference type="RefSeq" id="WP_044221487.1">
    <property type="nucleotide sequence ID" value="NZ_JBKAGJ010000029.1"/>
</dbReference>
<dbReference type="PRINTS" id="PR00756">
    <property type="entry name" value="ALADIPTASE"/>
</dbReference>
<accession>A0A098S7N9</accession>
<dbReference type="SUPFAM" id="SSF55486">
    <property type="entry name" value="Metalloproteases ('zincins'), catalytic domain"/>
    <property type="match status" value="1"/>
</dbReference>
<organism evidence="15 16">
    <name type="scientific">Phaeodactylibacter xiamenensis</name>
    <dbReference type="NCBI Taxonomy" id="1524460"/>
    <lineage>
        <taxon>Bacteria</taxon>
        <taxon>Pseudomonadati</taxon>
        <taxon>Bacteroidota</taxon>
        <taxon>Saprospiria</taxon>
        <taxon>Saprospirales</taxon>
        <taxon>Haliscomenobacteraceae</taxon>
        <taxon>Phaeodactylibacter</taxon>
    </lineage>
</organism>
<dbReference type="AlphaFoldDB" id="A0A098S7N9"/>
<dbReference type="Proteomes" id="UP000029736">
    <property type="component" value="Unassembled WGS sequence"/>
</dbReference>
<evidence type="ECO:0000256" key="1">
    <source>
        <dbReference type="ARBA" id="ARBA00000098"/>
    </source>
</evidence>
<comment type="cofactor">
    <cofactor evidence="2">
        <name>Zn(2+)</name>
        <dbReference type="ChEBI" id="CHEBI:29105"/>
    </cofactor>
</comment>
<dbReference type="Gene3D" id="1.10.390.10">
    <property type="entry name" value="Neutral Protease Domain 2"/>
    <property type="match status" value="1"/>
</dbReference>
<dbReference type="GO" id="GO:0005737">
    <property type="term" value="C:cytoplasm"/>
    <property type="evidence" value="ECO:0007669"/>
    <property type="project" value="TreeGrafter"/>
</dbReference>
<evidence type="ECO:0000259" key="14">
    <source>
        <dbReference type="Pfam" id="PF17900"/>
    </source>
</evidence>
<keyword evidence="7" id="KW-0645">Protease</keyword>
<reference evidence="15 16" key="1">
    <citation type="journal article" date="2014" name="Int. J. Syst. Evol. Microbiol.">
        <title>Phaeodactylibacter xiamenensis gen. nov., sp. nov., a member of the family Saprospiraceae isolated from the marine alga Phaeodactylum tricornutum.</title>
        <authorList>
            <person name="Chen Z.Jr."/>
            <person name="Lei X."/>
            <person name="Lai Q."/>
            <person name="Li Y."/>
            <person name="Zhang B."/>
            <person name="Zhang J."/>
            <person name="Zhang H."/>
            <person name="Yang L."/>
            <person name="Zheng W."/>
            <person name="Tian Y."/>
            <person name="Yu Z."/>
            <person name="Xu H.Jr."/>
            <person name="Zheng T."/>
        </authorList>
    </citation>
    <scope>NUCLEOTIDE SEQUENCE [LARGE SCALE GENOMIC DNA]</scope>
    <source>
        <strain evidence="15 16">KD52</strain>
    </source>
</reference>
<gene>
    <name evidence="15" type="ORF">IX84_14125</name>
</gene>
<dbReference type="GO" id="GO:0043171">
    <property type="term" value="P:peptide catabolic process"/>
    <property type="evidence" value="ECO:0007669"/>
    <property type="project" value="TreeGrafter"/>
</dbReference>
<sequence>MKKWILAGLLLATLNTLGTAQTEEWVCKDQEAITAMERGAAERQLNFRSSALTDDYDIKYHRLEWNINPNNYYISGTVTTYFMPKEANFVALHFDLANTLQVNSVIFHGQEVETYSQSNNTLTINLPNSLSMAELDSVSVTYEGAPPSNGFGSFAQATHSGNPVLWTLSEPYGARDWWPCKQDLSDKIDSIDVLVRTPVAYKVASNGLLQEIIEDGNEHIYHWKHRYPIPAYLIAIAVTNYAEYSDFVPVENGAPIEVLNYVFPENLADAQQATTATVEIMQLFNELFGLYPFAEEKYGHAQFGWGGGMEHQTMSFMGGFSHLLQAHELAHQWFGNKVTCGSWQDIWLNEGFATYLEGLTYQYDLGPNTWNNWLSGKINHVTSAPDGSVFVYDTSSVSRIFSSRLSYSKGAMLLHMLRWKLGDEAFFQGVRNYVDAPELVFGYAKSEDLKGYLEAESGQDLTEFFDDWLYGQGYPSYQMRWFQEGSTLYVRLDQQTSHASVDFFEMPVPVRFLISGGIDTTIVFDHTFDGQQFAIEVPGNVGIVYFDPEQRIVSRNNSVTQGQFTNTEGALLEAVQVFPNPVQDKLNLSLPAGTTLEQARLYHANGQLLAQWAGTVRQLEVGQWPNGAYTVELQTNYGVVRRLVMKQ</sequence>
<dbReference type="CDD" id="cd09603">
    <property type="entry name" value="M1_APN_like"/>
    <property type="match status" value="1"/>
</dbReference>
<keyword evidence="8" id="KW-0479">Metal-binding</keyword>